<sequence>MPVAQPPQRIQIGSRFPAWDTEESCFELAFRKEATRRDFAPSWDDTNYVPATHTFWGCAHTAKGKLSDDVRFACGEDMAGVRKELRTGAFREFARLKKLADVFKREGVTRWASSQQQLVIWDVWVAIGFKRAKQFEKKMLGDGLVVEGYPSQGVLDNSLSPDSDPLAHPLAAVSEGQGEVEQLEGRERNDSRGQQGERWSGKRERDQRMQETAPVTPKKVARDLVQTANKASQSSSASDPAPLAFVNEAVLAPPERAPSSVVSPSPSKRLSASGSKRSSTSSDSPATKKRKSESSSSSAEIKQEVKAEHELQVLSFKAPSSSAPLPSRAAPDPTFLAYLTALDTGGAVDYSIFASDLAHLGFKNHKALERVAATAENCKRLVKDLSKLRSTDKYALIMFEEDLKAKVAGGRDG</sequence>
<feature type="region of interest" description="Disordered" evidence="1">
    <location>
        <begin position="255"/>
        <end position="304"/>
    </location>
</feature>
<gene>
    <name evidence="2" type="ORF">RHTO0S_15e01684g</name>
</gene>
<name>A0A061BIQ0_RHOTO</name>
<evidence type="ECO:0000256" key="1">
    <source>
        <dbReference type="SAM" id="MobiDB-lite"/>
    </source>
</evidence>
<dbReference type="OrthoDB" id="10439809at2759"/>
<dbReference type="AlphaFoldDB" id="A0A061BIQ0"/>
<organism evidence="2">
    <name type="scientific">Rhodotorula toruloides</name>
    <name type="common">Yeast</name>
    <name type="synonym">Rhodosporidium toruloides</name>
    <dbReference type="NCBI Taxonomy" id="5286"/>
    <lineage>
        <taxon>Eukaryota</taxon>
        <taxon>Fungi</taxon>
        <taxon>Dikarya</taxon>
        <taxon>Basidiomycota</taxon>
        <taxon>Pucciniomycotina</taxon>
        <taxon>Microbotryomycetes</taxon>
        <taxon>Sporidiobolales</taxon>
        <taxon>Sporidiobolaceae</taxon>
        <taxon>Rhodotorula</taxon>
    </lineage>
</organism>
<evidence type="ECO:0000313" key="2">
    <source>
        <dbReference type="EMBL" id="CDR47769.1"/>
    </source>
</evidence>
<accession>A0A061BIQ0</accession>
<feature type="compositionally biased region" description="Basic and acidic residues" evidence="1">
    <location>
        <begin position="199"/>
        <end position="209"/>
    </location>
</feature>
<feature type="compositionally biased region" description="Low complexity" evidence="1">
    <location>
        <begin position="258"/>
        <end position="285"/>
    </location>
</feature>
<dbReference type="EMBL" id="LK052950">
    <property type="protein sequence ID" value="CDR47769.1"/>
    <property type="molecule type" value="Genomic_DNA"/>
</dbReference>
<protein>
    <submittedName>
        <fullName evidence="2">RHTO0S15e01684g1_1</fullName>
    </submittedName>
</protein>
<proteinExistence type="predicted"/>
<reference evidence="2" key="1">
    <citation type="journal article" date="2014" name="Genome Announc.">
        <title>Draft genome sequence of Rhodosporidium toruloides CECT1137, an oleaginous yeast of biotechnological interest.</title>
        <authorList>
            <person name="Morin N."/>
            <person name="Calcas X."/>
            <person name="Devillers H."/>
            <person name="Durrens P."/>
            <person name="Sherman D.J."/>
            <person name="Nicaud J.-M."/>
            <person name="Neuveglise C."/>
        </authorList>
    </citation>
    <scope>NUCLEOTIDE SEQUENCE</scope>
    <source>
        <strain evidence="2">CECT1137</strain>
    </source>
</reference>
<feature type="region of interest" description="Disordered" evidence="1">
    <location>
        <begin position="174"/>
        <end position="221"/>
    </location>
</feature>